<gene>
    <name evidence="1" type="ORF">DXG03_002882</name>
</gene>
<proteinExistence type="predicted"/>
<reference evidence="1" key="2">
    <citation type="submission" date="2021-10" db="EMBL/GenBank/DDBJ databases">
        <title>Phylogenomics reveals ancestral predisposition of the termite-cultivated fungus Termitomyces towards a domesticated lifestyle.</title>
        <authorList>
            <person name="Auxier B."/>
            <person name="Grum-Grzhimaylo A."/>
            <person name="Cardenas M.E."/>
            <person name="Lodge J.D."/>
            <person name="Laessoe T."/>
            <person name="Pedersen O."/>
            <person name="Smith M.E."/>
            <person name="Kuyper T.W."/>
            <person name="Franco-Molano E.A."/>
            <person name="Baroni T.J."/>
            <person name="Aanen D.K."/>
        </authorList>
    </citation>
    <scope>NUCLEOTIDE SEQUENCE</scope>
    <source>
        <strain evidence="1">AP01</strain>
        <tissue evidence="1">Mycelium</tissue>
    </source>
</reference>
<dbReference type="OrthoDB" id="3255221at2759"/>
<reference evidence="1" key="1">
    <citation type="submission" date="2020-07" db="EMBL/GenBank/DDBJ databases">
        <authorList>
            <person name="Nieuwenhuis M."/>
            <person name="Van De Peppel L.J.J."/>
        </authorList>
    </citation>
    <scope>NUCLEOTIDE SEQUENCE</scope>
    <source>
        <strain evidence="1">AP01</strain>
        <tissue evidence="1">Mycelium</tissue>
    </source>
</reference>
<dbReference type="Proteomes" id="UP000775547">
    <property type="component" value="Unassembled WGS sequence"/>
</dbReference>
<name>A0A9P7GBM8_9AGAR</name>
<dbReference type="AlphaFoldDB" id="A0A9P7GBM8"/>
<protein>
    <submittedName>
        <fullName evidence="1">Uncharacterized protein</fullName>
    </submittedName>
</protein>
<comment type="caution">
    <text evidence="1">The sequence shown here is derived from an EMBL/GenBank/DDBJ whole genome shotgun (WGS) entry which is preliminary data.</text>
</comment>
<keyword evidence="2" id="KW-1185">Reference proteome</keyword>
<organism evidence="1 2">
    <name type="scientific">Asterophora parasitica</name>
    <dbReference type="NCBI Taxonomy" id="117018"/>
    <lineage>
        <taxon>Eukaryota</taxon>
        <taxon>Fungi</taxon>
        <taxon>Dikarya</taxon>
        <taxon>Basidiomycota</taxon>
        <taxon>Agaricomycotina</taxon>
        <taxon>Agaricomycetes</taxon>
        <taxon>Agaricomycetidae</taxon>
        <taxon>Agaricales</taxon>
        <taxon>Tricholomatineae</taxon>
        <taxon>Lyophyllaceae</taxon>
        <taxon>Asterophora</taxon>
    </lineage>
</organism>
<evidence type="ECO:0000313" key="2">
    <source>
        <dbReference type="Proteomes" id="UP000775547"/>
    </source>
</evidence>
<accession>A0A9P7GBM8</accession>
<evidence type="ECO:0000313" key="1">
    <source>
        <dbReference type="EMBL" id="KAG5646579.1"/>
    </source>
</evidence>
<dbReference type="EMBL" id="JABCKV010000019">
    <property type="protein sequence ID" value="KAG5646579.1"/>
    <property type="molecule type" value="Genomic_DNA"/>
</dbReference>
<sequence length="563" mass="63037">MPFATDIAWPARLRTIFDASRAPHGSLEERYYGPYDKMLNYCFGEGFDFYVAPQAPPADNDKLDTFDFIYLLVLNKSRLPVLFIEVKGESHINNPSKLAAADIHMRSRFNELMHCPLSTALGMRVYAATQATLKLNPPSVSRPATGRVLDASYLANEWDLDILLDDGFRQVKEITSRMSFDTDIAWPADLITIFNVSRAVRGSLEDRYYGPYDKMLNYCFGEGFDFFVAPQATPDAPDFIVYLIVLDKNRLPVLFIEVKGESHINNPSKRAAADIHMRSRFNELMHTCPLPTLHGLSLLGTGMRVYAATQATLKLNPPSVPRPATGRVLDASYLANEWDLDILLDDGFRQVKEITSRMSFDTDIAWPADLITIFNVSRAVRGSLEDRYYGPYDKMLNYCFGEGFDFFVAPQATPDAPDFIVYLIVLDKNRLPVLVIEVMDDSHVNSAPTRDRADTYMRAHFDELLYACPLPALHGLSLLGTGTRVYTGNTATMELNPPSVARPAGRIANTSFLANEWDLDILSDDGFCKMKEIVSFIKHHSVGGASTDTLSNSRQPAIACELL</sequence>